<organism evidence="3 4">
    <name type="scientific">Clostridium beijerinckii</name>
    <name type="common">Clostridium MP</name>
    <dbReference type="NCBI Taxonomy" id="1520"/>
    <lineage>
        <taxon>Bacteria</taxon>
        <taxon>Bacillati</taxon>
        <taxon>Bacillota</taxon>
        <taxon>Clostridia</taxon>
        <taxon>Eubacteriales</taxon>
        <taxon>Clostridiaceae</taxon>
        <taxon>Clostridium</taxon>
    </lineage>
</organism>
<evidence type="ECO:0000259" key="2">
    <source>
        <dbReference type="Pfam" id="PF07584"/>
    </source>
</evidence>
<reference evidence="3 4" key="1">
    <citation type="submission" date="2016-05" db="EMBL/GenBank/DDBJ databases">
        <title>Microbial solvent formation.</title>
        <authorList>
            <person name="Poehlein A."/>
            <person name="Montoya Solano J.D."/>
            <person name="Flitsch S."/>
            <person name="Krabben P."/>
            <person name="Duerre P."/>
            <person name="Daniel R."/>
        </authorList>
    </citation>
    <scope>NUCLEOTIDE SEQUENCE [LARGE SCALE GENOMIC DNA]</scope>
    <source>
        <strain evidence="3 4">DSM 53</strain>
    </source>
</reference>
<evidence type="ECO:0000256" key="1">
    <source>
        <dbReference type="SAM" id="Phobius"/>
    </source>
</evidence>
<gene>
    <name evidence="3" type="ORF">CLBCK_14290</name>
</gene>
<dbReference type="InterPro" id="IPR036465">
    <property type="entry name" value="vWFA_dom_sf"/>
</dbReference>
<dbReference type="Pfam" id="PF07584">
    <property type="entry name" value="BatA"/>
    <property type="match status" value="1"/>
</dbReference>
<dbReference type="AlphaFoldDB" id="A0A1S8SBM2"/>
<keyword evidence="1" id="KW-0472">Membrane</keyword>
<feature type="domain" description="Aerotolerance regulator N-terminal" evidence="2">
    <location>
        <begin position="5"/>
        <end position="78"/>
    </location>
</feature>
<dbReference type="SUPFAM" id="SSF53300">
    <property type="entry name" value="vWA-like"/>
    <property type="match status" value="1"/>
</dbReference>
<dbReference type="EMBL" id="LZZI01000018">
    <property type="protein sequence ID" value="OOM62960.1"/>
    <property type="molecule type" value="Genomic_DNA"/>
</dbReference>
<accession>A0A1S8SBM2</accession>
<dbReference type="RefSeq" id="WP_077838125.1">
    <property type="nucleotide sequence ID" value="NZ_CP107022.1"/>
</dbReference>
<comment type="caution">
    <text evidence="3">The sequence shown here is derived from an EMBL/GenBank/DDBJ whole genome shotgun (WGS) entry which is preliminary data.</text>
</comment>
<dbReference type="Proteomes" id="UP000190973">
    <property type="component" value="Unassembled WGS sequence"/>
</dbReference>
<keyword evidence="1" id="KW-1133">Transmembrane helix</keyword>
<feature type="transmembrane region" description="Helical" evidence="1">
    <location>
        <begin position="59"/>
        <end position="80"/>
    </location>
</feature>
<keyword evidence="1" id="KW-0812">Transmembrane</keyword>
<sequence>MGIGSLWPLALLVTIPLIILLYILKKKYKEVEVSSSLLWKEAYKNTQANTPWEKLRMNIMMILQILIVMLVIFALMNPFLKFGGKTYKNLIVVVDTTASMSTLYDGEKTRLDKGKEIVHDYIKSIKEDTNNYILAFNGTTNLEGKSNIDEAVQTYGSGDISNSLSYIRSLGEQLEDYEVLVVTDKNIDLGDLNGKVITLANSGENAAVTNLSHKFIDNKIKVIATISNTGNSDYSGDFSLYDGDNLLKVDSLELSKGESKTLNYELQNLEGSYLKGELSKKDLIAKDNTYYDVISSDKGKKILLVTDQNVFLEKSFNTIDNVELYKTNDVNNITEDSYDLYVFDNVMPEAMPKSGSILLINPTSNEFFKVENKEEVGRASGVSEELSKYTKGLEFTLSNYKKIEMPYFGKAFLKINEDTIGFWGEENGRKIGALGFDIHNSDFALKKEFPLLIHELEEKLIESGSLYKNNFKAGEEILIKGTPLSQKIQVKAPGKNYEEIAQGTRYNSISDLGLYKIKETFEQGDSKEALFSINFPASGESDLSQENIGEINNLKDQTKILTKGLSLIPVLLMLALIGLLTEWILYLKGN</sequence>
<feature type="transmembrane region" description="Helical" evidence="1">
    <location>
        <begin position="567"/>
        <end position="587"/>
    </location>
</feature>
<evidence type="ECO:0000313" key="3">
    <source>
        <dbReference type="EMBL" id="OOM62960.1"/>
    </source>
</evidence>
<feature type="transmembrane region" description="Helical" evidence="1">
    <location>
        <begin position="6"/>
        <end position="24"/>
    </location>
</feature>
<dbReference type="InterPro" id="IPR024163">
    <property type="entry name" value="Aerotolerance_reg_N"/>
</dbReference>
<protein>
    <recommendedName>
        <fullName evidence="2">Aerotolerance regulator N-terminal domain-containing protein</fullName>
    </recommendedName>
</protein>
<dbReference type="PANTHER" id="PTHR37464">
    <property type="entry name" value="BLL2463 PROTEIN"/>
    <property type="match status" value="1"/>
</dbReference>
<proteinExistence type="predicted"/>
<evidence type="ECO:0000313" key="4">
    <source>
        <dbReference type="Proteomes" id="UP000190973"/>
    </source>
</evidence>
<name>A0A1S8SBM2_CLOBE</name>
<dbReference type="PANTHER" id="PTHR37464:SF1">
    <property type="entry name" value="BLL2463 PROTEIN"/>
    <property type="match status" value="1"/>
</dbReference>